<organism evidence="2 3">
    <name type="scientific">Branchiostoma lanceolatum</name>
    <name type="common">Common lancelet</name>
    <name type="synonym">Amphioxus lanceolatum</name>
    <dbReference type="NCBI Taxonomy" id="7740"/>
    <lineage>
        <taxon>Eukaryota</taxon>
        <taxon>Metazoa</taxon>
        <taxon>Chordata</taxon>
        <taxon>Cephalochordata</taxon>
        <taxon>Leptocardii</taxon>
        <taxon>Amphioxiformes</taxon>
        <taxon>Branchiostomatidae</taxon>
        <taxon>Branchiostoma</taxon>
    </lineage>
</organism>
<evidence type="ECO:0000313" key="2">
    <source>
        <dbReference type="EMBL" id="CAH1246810.1"/>
    </source>
</evidence>
<gene>
    <name evidence="2" type="primary">Hypp7785</name>
    <name evidence="2" type="ORF">BLAG_LOCUS8700</name>
</gene>
<proteinExistence type="predicted"/>
<name>A0A8J9Z3A7_BRALA</name>
<reference evidence="2" key="1">
    <citation type="submission" date="2022-01" db="EMBL/GenBank/DDBJ databases">
        <authorList>
            <person name="Braso-Vives M."/>
        </authorList>
    </citation>
    <scope>NUCLEOTIDE SEQUENCE</scope>
</reference>
<feature type="compositionally biased region" description="Basic and acidic residues" evidence="1">
    <location>
        <begin position="8"/>
        <end position="21"/>
    </location>
</feature>
<feature type="compositionally biased region" description="Polar residues" evidence="1">
    <location>
        <begin position="22"/>
        <end position="41"/>
    </location>
</feature>
<protein>
    <submittedName>
        <fullName evidence="2">Hypp7785 protein</fullName>
    </submittedName>
</protein>
<keyword evidence="3" id="KW-1185">Reference proteome</keyword>
<dbReference type="AlphaFoldDB" id="A0A8J9Z3A7"/>
<feature type="region of interest" description="Disordered" evidence="1">
    <location>
        <begin position="1"/>
        <end position="76"/>
    </location>
</feature>
<evidence type="ECO:0000313" key="3">
    <source>
        <dbReference type="Proteomes" id="UP000838412"/>
    </source>
</evidence>
<accession>A0A8J9Z3A7</accession>
<dbReference type="EMBL" id="OV696700">
    <property type="protein sequence ID" value="CAH1246810.1"/>
    <property type="molecule type" value="Genomic_DNA"/>
</dbReference>
<dbReference type="Proteomes" id="UP000838412">
    <property type="component" value="Chromosome 15"/>
</dbReference>
<evidence type="ECO:0000256" key="1">
    <source>
        <dbReference type="SAM" id="MobiDB-lite"/>
    </source>
</evidence>
<sequence>MSQGLYQEVDREVTKLEESNNRPKTTAGNGIRASQASQGTHAGTRCGRAQQAGGHSAPSVGQPGALAPRGGGGNSK</sequence>